<reference evidence="1 2" key="1">
    <citation type="submission" date="2018-09" db="EMBL/GenBank/DDBJ databases">
        <title>Arachidicoccus sp. nov., a bacterium isolated from soil.</title>
        <authorList>
            <person name="Weon H.-Y."/>
            <person name="Kwon S.-W."/>
            <person name="Lee S.A."/>
        </authorList>
    </citation>
    <scope>NUCLEOTIDE SEQUENCE [LARGE SCALE GENOMIC DNA]</scope>
    <source>
        <strain evidence="1 2">KIS59-12</strain>
    </source>
</reference>
<name>A0A386HN35_9BACT</name>
<gene>
    <name evidence="1" type="ORF">D6B99_06655</name>
</gene>
<dbReference type="AlphaFoldDB" id="A0A386HN35"/>
<evidence type="ECO:0000313" key="2">
    <source>
        <dbReference type="Proteomes" id="UP000266118"/>
    </source>
</evidence>
<dbReference type="EMBL" id="CP032489">
    <property type="protein sequence ID" value="AYD47318.1"/>
    <property type="molecule type" value="Genomic_DNA"/>
</dbReference>
<proteinExistence type="predicted"/>
<keyword evidence="2" id="KW-1185">Reference proteome</keyword>
<accession>A0A386HN35</accession>
<evidence type="ECO:0000313" key="1">
    <source>
        <dbReference type="EMBL" id="AYD47318.1"/>
    </source>
</evidence>
<protein>
    <submittedName>
        <fullName evidence="1">Uncharacterized protein</fullName>
    </submittedName>
</protein>
<dbReference type="KEGG" id="ark:D6B99_06655"/>
<organism evidence="1 2">
    <name type="scientific">Arachidicoccus soli</name>
    <dbReference type="NCBI Taxonomy" id="2341117"/>
    <lineage>
        <taxon>Bacteria</taxon>
        <taxon>Pseudomonadati</taxon>
        <taxon>Bacteroidota</taxon>
        <taxon>Chitinophagia</taxon>
        <taxon>Chitinophagales</taxon>
        <taxon>Chitinophagaceae</taxon>
        <taxon>Arachidicoccus</taxon>
    </lineage>
</organism>
<dbReference type="Proteomes" id="UP000266118">
    <property type="component" value="Chromosome"/>
</dbReference>
<dbReference type="OrthoDB" id="798409at2"/>
<sequence>MSELYGANIANSLFEASPIVTFKEKAITGNTMANGYVQVQIIKSREDEIIVLKEEIEYLRKQNRGLLKNVGNRFSNS</sequence>
<dbReference type="RefSeq" id="WP_119986309.1">
    <property type="nucleotide sequence ID" value="NZ_CP032489.1"/>
</dbReference>